<dbReference type="EMBL" id="AZIL01002277">
    <property type="protein sequence ID" value="EWM22123.1"/>
    <property type="molecule type" value="Genomic_DNA"/>
</dbReference>
<dbReference type="Proteomes" id="UP000019335">
    <property type="component" value="Unassembled WGS sequence"/>
</dbReference>
<evidence type="ECO:0000256" key="5">
    <source>
        <dbReference type="ARBA" id="ARBA00022704"/>
    </source>
</evidence>
<feature type="chain" id="PRO_5004900575" evidence="6">
    <location>
        <begin position="17"/>
        <end position="175"/>
    </location>
</feature>
<evidence type="ECO:0000256" key="3">
    <source>
        <dbReference type="ARBA" id="ARBA00022490"/>
    </source>
</evidence>
<feature type="domain" description="Cystatin" evidence="7">
    <location>
        <begin position="87"/>
        <end position="166"/>
    </location>
</feature>
<accession>W7TF24</accession>
<keyword evidence="4" id="KW-0646">Protease inhibitor</keyword>
<dbReference type="PANTHER" id="PTHR11414:SF21">
    <property type="entry name" value="CYSTATIN 14A, TANDEM DUPLICATE 1-RELATED"/>
    <property type="match status" value="1"/>
</dbReference>
<dbReference type="Pfam" id="PF00031">
    <property type="entry name" value="Cystatin"/>
    <property type="match status" value="1"/>
</dbReference>
<feature type="signal peptide" evidence="6">
    <location>
        <begin position="1"/>
        <end position="16"/>
    </location>
</feature>
<keyword evidence="3" id="KW-0963">Cytoplasm</keyword>
<evidence type="ECO:0000256" key="1">
    <source>
        <dbReference type="ARBA" id="ARBA00004496"/>
    </source>
</evidence>
<comment type="caution">
    <text evidence="8">The sequence shown here is derived from an EMBL/GenBank/DDBJ whole genome shotgun (WGS) entry which is preliminary data.</text>
</comment>
<dbReference type="InterPro" id="IPR046350">
    <property type="entry name" value="Cystatin_sf"/>
</dbReference>
<sequence length="175" mass="18902">MMMHACHASFVLLVLSVRHWRPCLVPPSAGFNQQTAALSGSIFSPLSVLPLIEYQLTQINYIIGFLNRWRVMSGDAPTAGLIGGFGSASPAADPEVTALLTKMKPEVEKHLATTFKMFAPHTLRTQVVAGTNYRCKVDVGDGNFVHVVVHQPLPHTKEPAKLLSAEGGKTLSDAL</sequence>
<keyword evidence="5" id="KW-0789">Thiol protease inhibitor</keyword>
<dbReference type="Gene3D" id="3.10.450.10">
    <property type="match status" value="1"/>
</dbReference>
<comment type="subcellular location">
    <subcellularLocation>
        <location evidence="1">Cytoplasm</location>
    </subcellularLocation>
</comment>
<evidence type="ECO:0000256" key="4">
    <source>
        <dbReference type="ARBA" id="ARBA00022690"/>
    </source>
</evidence>
<dbReference type="CDD" id="cd00042">
    <property type="entry name" value="CY"/>
    <property type="match status" value="1"/>
</dbReference>
<dbReference type="InterPro" id="IPR001713">
    <property type="entry name" value="Prot_inh_stefin"/>
</dbReference>
<evidence type="ECO:0000256" key="6">
    <source>
        <dbReference type="SAM" id="SignalP"/>
    </source>
</evidence>
<dbReference type="GO" id="GO:0004869">
    <property type="term" value="F:cysteine-type endopeptidase inhibitor activity"/>
    <property type="evidence" value="ECO:0007669"/>
    <property type="project" value="UniProtKB-KW"/>
</dbReference>
<evidence type="ECO:0000256" key="2">
    <source>
        <dbReference type="ARBA" id="ARBA00009403"/>
    </source>
</evidence>
<dbReference type="PANTHER" id="PTHR11414">
    <property type="entry name" value="CYSTATIN FAMILY MEMBER"/>
    <property type="match status" value="1"/>
</dbReference>
<keyword evidence="6" id="KW-0732">Signal</keyword>
<dbReference type="SUPFAM" id="SSF54403">
    <property type="entry name" value="Cystatin/monellin"/>
    <property type="match status" value="1"/>
</dbReference>
<gene>
    <name evidence="8" type="ORF">Naga_100060g13</name>
</gene>
<evidence type="ECO:0000313" key="9">
    <source>
        <dbReference type="Proteomes" id="UP000019335"/>
    </source>
</evidence>
<organism evidence="8 9">
    <name type="scientific">Nannochloropsis gaditana</name>
    <dbReference type="NCBI Taxonomy" id="72520"/>
    <lineage>
        <taxon>Eukaryota</taxon>
        <taxon>Sar</taxon>
        <taxon>Stramenopiles</taxon>
        <taxon>Ochrophyta</taxon>
        <taxon>Eustigmatophyceae</taxon>
        <taxon>Eustigmatales</taxon>
        <taxon>Monodopsidaceae</taxon>
        <taxon>Nannochloropsis</taxon>
    </lineage>
</organism>
<dbReference type="OrthoDB" id="2429551at2759"/>
<evidence type="ECO:0000313" key="8">
    <source>
        <dbReference type="EMBL" id="EWM22123.1"/>
    </source>
</evidence>
<comment type="similarity">
    <text evidence="2">Belongs to the cystatin family.</text>
</comment>
<dbReference type="InterPro" id="IPR000010">
    <property type="entry name" value="Cystatin_dom"/>
</dbReference>
<dbReference type="PRINTS" id="PR00295">
    <property type="entry name" value="STEFINA"/>
</dbReference>
<proteinExistence type="inferred from homology"/>
<keyword evidence="9" id="KW-1185">Reference proteome</keyword>
<protein>
    <submittedName>
        <fullName evidence="8">Cystatin b</fullName>
    </submittedName>
</protein>
<dbReference type="GO" id="GO:0005829">
    <property type="term" value="C:cytosol"/>
    <property type="evidence" value="ECO:0007669"/>
    <property type="project" value="TreeGrafter"/>
</dbReference>
<evidence type="ECO:0000259" key="7">
    <source>
        <dbReference type="Pfam" id="PF00031"/>
    </source>
</evidence>
<reference evidence="8 9" key="1">
    <citation type="journal article" date="2014" name="Mol. Plant">
        <title>Chromosome Scale Genome Assembly and Transcriptome Profiling of Nannochloropsis gaditana in Nitrogen Depletion.</title>
        <authorList>
            <person name="Corteggiani Carpinelli E."/>
            <person name="Telatin A."/>
            <person name="Vitulo N."/>
            <person name="Forcato C."/>
            <person name="D'Angelo M."/>
            <person name="Schiavon R."/>
            <person name="Vezzi A."/>
            <person name="Giacometti G.M."/>
            <person name="Morosinotto T."/>
            <person name="Valle G."/>
        </authorList>
    </citation>
    <scope>NUCLEOTIDE SEQUENCE [LARGE SCALE GENOMIC DNA]</scope>
    <source>
        <strain evidence="8 9">B-31</strain>
    </source>
</reference>
<name>W7TF24_9STRA</name>
<dbReference type="AlphaFoldDB" id="W7TF24"/>